<dbReference type="AlphaFoldDB" id="X0V999"/>
<proteinExistence type="predicted"/>
<evidence type="ECO:0000313" key="1">
    <source>
        <dbReference type="EMBL" id="GAG07922.1"/>
    </source>
</evidence>
<dbReference type="EMBL" id="BARS01024440">
    <property type="protein sequence ID" value="GAG07922.1"/>
    <property type="molecule type" value="Genomic_DNA"/>
</dbReference>
<accession>X0V999</accession>
<gene>
    <name evidence="1" type="ORF">S01H1_38800</name>
</gene>
<protein>
    <submittedName>
        <fullName evidence="1">Uncharacterized protein</fullName>
    </submittedName>
</protein>
<name>X0V999_9ZZZZ</name>
<organism evidence="1">
    <name type="scientific">marine sediment metagenome</name>
    <dbReference type="NCBI Taxonomy" id="412755"/>
    <lineage>
        <taxon>unclassified sequences</taxon>
        <taxon>metagenomes</taxon>
        <taxon>ecological metagenomes</taxon>
    </lineage>
</organism>
<sequence>MRKIDAYILQPLAKRLVVALREYLSREDYAAIIGKDKVGPDGERIKTTCADEFYNLDVDKLKRTLQVQPLTESIVSIKEIELNQLIQAFDRLMQMPEVNKGPLIKQLLLRLGNKDIKEILPQLSGMGEENTVMGLRNLGGQEQLTGVDRPIPVV</sequence>
<reference evidence="1" key="1">
    <citation type="journal article" date="2014" name="Front. Microbiol.">
        <title>High frequency of phylogenetically diverse reductive dehalogenase-homologous genes in deep subseafloor sedimentary metagenomes.</title>
        <authorList>
            <person name="Kawai M."/>
            <person name="Futagami T."/>
            <person name="Toyoda A."/>
            <person name="Takaki Y."/>
            <person name="Nishi S."/>
            <person name="Hori S."/>
            <person name="Arai W."/>
            <person name="Tsubouchi T."/>
            <person name="Morono Y."/>
            <person name="Uchiyama I."/>
            <person name="Ito T."/>
            <person name="Fujiyama A."/>
            <person name="Inagaki F."/>
            <person name="Takami H."/>
        </authorList>
    </citation>
    <scope>NUCLEOTIDE SEQUENCE</scope>
    <source>
        <strain evidence="1">Expedition CK06-06</strain>
    </source>
</reference>
<comment type="caution">
    <text evidence="1">The sequence shown here is derived from an EMBL/GenBank/DDBJ whole genome shotgun (WGS) entry which is preliminary data.</text>
</comment>